<proteinExistence type="predicted"/>
<accession>A0AAV8Q9L7</accession>
<dbReference type="InterPro" id="IPR045040">
    <property type="entry name" value="PORR_fam"/>
</dbReference>
<keyword evidence="3" id="KW-1185">Reference proteome</keyword>
<dbReference type="InterPro" id="IPR021099">
    <property type="entry name" value="PORR_domain"/>
</dbReference>
<reference evidence="2 3" key="1">
    <citation type="submission" date="2022-12" db="EMBL/GenBank/DDBJ databases">
        <title>Chromosome-scale assembly of the Ensete ventricosum genome.</title>
        <authorList>
            <person name="Dussert Y."/>
            <person name="Stocks J."/>
            <person name="Wendawek A."/>
            <person name="Woldeyes F."/>
            <person name="Nichols R.A."/>
            <person name="Borrell J.S."/>
        </authorList>
    </citation>
    <scope>NUCLEOTIDE SEQUENCE [LARGE SCALE GENOMIC DNA]</scope>
    <source>
        <strain evidence="3">cv. Maze</strain>
        <tissue evidence="2">Seeds</tissue>
    </source>
</reference>
<dbReference type="Pfam" id="PF11955">
    <property type="entry name" value="PORR"/>
    <property type="match status" value="1"/>
</dbReference>
<dbReference type="GO" id="GO:0003723">
    <property type="term" value="F:RNA binding"/>
    <property type="evidence" value="ECO:0007669"/>
    <property type="project" value="InterPro"/>
</dbReference>
<gene>
    <name evidence="2" type="ORF">OPV22_028116</name>
</gene>
<protein>
    <recommendedName>
        <fullName evidence="1">PORR domain-containing protein</fullName>
    </recommendedName>
</protein>
<dbReference type="PANTHER" id="PTHR31476">
    <property type="entry name" value="PROTEIN WHAT'S THIS FACTOR 1 HOMOLOG, CHLOROPLASTIC"/>
    <property type="match status" value="1"/>
</dbReference>
<name>A0AAV8Q9L7_ENSVE</name>
<dbReference type="AlphaFoldDB" id="A0AAV8Q9L7"/>
<sequence length="388" mass="45088">MLLLLVNRRFRKLVLCYPKNLAFSHTQKSNYVDVKMKWMKDPFYDSVNILLKSKELRPLISLKNIISKEPTGCIPISAVSKQNRTLEVSGRIAGFLRRYPAVFEEFTGPKYNLPWFKLTQEAADLHHRECKVYAAHRSEIVDRLRRLILMSRERSLPLWIVQGMLWYLGLPEDYLKNSEEISKGYFQIVEMGDGEQGLSASIGSNEQVFSVLQRNAMKSNGILHSPPSVIEFPLFPSKGFRLKRKIDQWLEEFQKVEYVSPYESFSSLDPNSDISEKRVAGVLHELLSLFVDNSAERRRLLCLKKHLGLPQKFHKVFERHPHIFYLLLKSKTCFVVLKEAYCAGSETAIERHPLLEVREGYVRLMIESEAILRSRRSRKPLEEISQGN</sequence>
<dbReference type="PANTHER" id="PTHR31476:SF13">
    <property type="entry name" value="PROTEIN WHAT'S THIS FACTOR 9, MITOCHONDRIAL"/>
    <property type="match status" value="1"/>
</dbReference>
<feature type="domain" description="PORR" evidence="1">
    <location>
        <begin position="40"/>
        <end position="368"/>
    </location>
</feature>
<evidence type="ECO:0000313" key="3">
    <source>
        <dbReference type="Proteomes" id="UP001222027"/>
    </source>
</evidence>
<evidence type="ECO:0000313" key="2">
    <source>
        <dbReference type="EMBL" id="KAJ8465564.1"/>
    </source>
</evidence>
<organism evidence="2 3">
    <name type="scientific">Ensete ventricosum</name>
    <name type="common">Abyssinian banana</name>
    <name type="synonym">Musa ensete</name>
    <dbReference type="NCBI Taxonomy" id="4639"/>
    <lineage>
        <taxon>Eukaryota</taxon>
        <taxon>Viridiplantae</taxon>
        <taxon>Streptophyta</taxon>
        <taxon>Embryophyta</taxon>
        <taxon>Tracheophyta</taxon>
        <taxon>Spermatophyta</taxon>
        <taxon>Magnoliopsida</taxon>
        <taxon>Liliopsida</taxon>
        <taxon>Zingiberales</taxon>
        <taxon>Musaceae</taxon>
        <taxon>Ensete</taxon>
    </lineage>
</organism>
<evidence type="ECO:0000259" key="1">
    <source>
        <dbReference type="Pfam" id="PF11955"/>
    </source>
</evidence>
<comment type="caution">
    <text evidence="2">The sequence shown here is derived from an EMBL/GenBank/DDBJ whole genome shotgun (WGS) entry which is preliminary data.</text>
</comment>
<dbReference type="EMBL" id="JAQQAF010000008">
    <property type="protein sequence ID" value="KAJ8465564.1"/>
    <property type="molecule type" value="Genomic_DNA"/>
</dbReference>
<dbReference type="Proteomes" id="UP001222027">
    <property type="component" value="Unassembled WGS sequence"/>
</dbReference>